<keyword evidence="2" id="KW-0805">Transcription regulation</keyword>
<dbReference type="EMBL" id="SDWJ01000001">
    <property type="protein sequence ID" value="MVZ96318.1"/>
    <property type="molecule type" value="Genomic_DNA"/>
</dbReference>
<evidence type="ECO:0000256" key="2">
    <source>
        <dbReference type="ARBA" id="ARBA00023015"/>
    </source>
</evidence>
<dbReference type="PANTHER" id="PTHR30537">
    <property type="entry name" value="HTH-TYPE TRANSCRIPTIONAL REGULATOR"/>
    <property type="match status" value="1"/>
</dbReference>
<accession>A0A6I4M1J6</accession>
<keyword evidence="7" id="KW-1185">Reference proteome</keyword>
<dbReference type="AlphaFoldDB" id="A0A6I4M1J6"/>
<dbReference type="Pfam" id="PF03466">
    <property type="entry name" value="LysR_substrate"/>
    <property type="match status" value="1"/>
</dbReference>
<gene>
    <name evidence="6" type="ORF">EUU23_01210</name>
</gene>
<evidence type="ECO:0000256" key="4">
    <source>
        <dbReference type="ARBA" id="ARBA00023163"/>
    </source>
</evidence>
<evidence type="ECO:0000256" key="1">
    <source>
        <dbReference type="ARBA" id="ARBA00009437"/>
    </source>
</evidence>
<dbReference type="PROSITE" id="PS50931">
    <property type="entry name" value="HTH_LYSR"/>
    <property type="match status" value="1"/>
</dbReference>
<dbReference type="GO" id="GO:0006351">
    <property type="term" value="P:DNA-templated transcription"/>
    <property type="evidence" value="ECO:0007669"/>
    <property type="project" value="TreeGrafter"/>
</dbReference>
<evidence type="ECO:0000313" key="7">
    <source>
        <dbReference type="Proteomes" id="UP000471147"/>
    </source>
</evidence>
<reference evidence="6 7" key="1">
    <citation type="submission" date="2019-01" db="EMBL/GenBank/DDBJ databases">
        <title>Sphingorhabdus lacus sp.nov., isolated from an oligotrophic freshwater lake.</title>
        <authorList>
            <person name="Park M."/>
        </authorList>
    </citation>
    <scope>NUCLEOTIDE SEQUENCE [LARGE SCALE GENOMIC DNA]</scope>
    <source>
        <strain evidence="6 7">IMCC26285</strain>
    </source>
</reference>
<keyword evidence="3" id="KW-0238">DNA-binding</keyword>
<dbReference type="Gene3D" id="3.40.190.290">
    <property type="match status" value="1"/>
</dbReference>
<sequence length="298" mass="32087">MDRLHTIEMFLAVADRGSFAGAARALQISPPVVTRGISELEARLGAVLFHRSTRAVSLTDEGAGFVDRAKRILADLADAERSLSGTLSEPQGTFQITASVIFGQMHVLPVIADLIDRYPALDVRMMLVDRNIRVIEEGIDVAVRIGSLANSSLRTIRIGTVRPMIVASPAYLARHGVPASASALQSHRLIASSGPRAATEWRFDGRKTVPAKPRIVLNTVAAAVFAAEAGVGLANFLDYQVEDAIDAGRLIEVLKPDQPEWLPVSLLFEASRSNLPSARAFIEAMRAHAAHCGWGRSP</sequence>
<proteinExistence type="inferred from homology"/>
<dbReference type="Pfam" id="PF00126">
    <property type="entry name" value="HTH_1"/>
    <property type="match status" value="1"/>
</dbReference>
<dbReference type="Proteomes" id="UP000471147">
    <property type="component" value="Unassembled WGS sequence"/>
</dbReference>
<dbReference type="InterPro" id="IPR036388">
    <property type="entry name" value="WH-like_DNA-bd_sf"/>
</dbReference>
<dbReference type="InterPro" id="IPR036390">
    <property type="entry name" value="WH_DNA-bd_sf"/>
</dbReference>
<evidence type="ECO:0000259" key="5">
    <source>
        <dbReference type="PROSITE" id="PS50931"/>
    </source>
</evidence>
<name>A0A6I4M1J6_9SPHN</name>
<keyword evidence="4" id="KW-0804">Transcription</keyword>
<dbReference type="Gene3D" id="1.10.10.10">
    <property type="entry name" value="Winged helix-like DNA-binding domain superfamily/Winged helix DNA-binding domain"/>
    <property type="match status" value="1"/>
</dbReference>
<evidence type="ECO:0000256" key="3">
    <source>
        <dbReference type="ARBA" id="ARBA00023125"/>
    </source>
</evidence>
<feature type="domain" description="HTH lysR-type" evidence="5">
    <location>
        <begin position="1"/>
        <end position="59"/>
    </location>
</feature>
<dbReference type="GO" id="GO:0043565">
    <property type="term" value="F:sequence-specific DNA binding"/>
    <property type="evidence" value="ECO:0007669"/>
    <property type="project" value="TreeGrafter"/>
</dbReference>
<protein>
    <submittedName>
        <fullName evidence="6">LysR family transcriptional regulator</fullName>
    </submittedName>
</protein>
<dbReference type="OrthoDB" id="9786526at2"/>
<dbReference type="RefSeq" id="WP_160352316.1">
    <property type="nucleotide sequence ID" value="NZ_SDWJ01000001.1"/>
</dbReference>
<dbReference type="InterPro" id="IPR058163">
    <property type="entry name" value="LysR-type_TF_proteobact-type"/>
</dbReference>
<evidence type="ECO:0000313" key="6">
    <source>
        <dbReference type="EMBL" id="MVZ96318.1"/>
    </source>
</evidence>
<organism evidence="6 7">
    <name type="scientific">Sphingorhabdus profundilacus</name>
    <dbReference type="NCBI Taxonomy" id="2509718"/>
    <lineage>
        <taxon>Bacteria</taxon>
        <taxon>Pseudomonadati</taxon>
        <taxon>Pseudomonadota</taxon>
        <taxon>Alphaproteobacteria</taxon>
        <taxon>Sphingomonadales</taxon>
        <taxon>Sphingomonadaceae</taxon>
        <taxon>Sphingorhabdus</taxon>
    </lineage>
</organism>
<dbReference type="SUPFAM" id="SSF53850">
    <property type="entry name" value="Periplasmic binding protein-like II"/>
    <property type="match status" value="1"/>
</dbReference>
<comment type="similarity">
    <text evidence="1">Belongs to the LysR transcriptional regulatory family.</text>
</comment>
<dbReference type="GO" id="GO:0003700">
    <property type="term" value="F:DNA-binding transcription factor activity"/>
    <property type="evidence" value="ECO:0007669"/>
    <property type="project" value="InterPro"/>
</dbReference>
<dbReference type="PANTHER" id="PTHR30537:SF5">
    <property type="entry name" value="HTH-TYPE TRANSCRIPTIONAL ACTIVATOR TTDR-RELATED"/>
    <property type="match status" value="1"/>
</dbReference>
<dbReference type="SUPFAM" id="SSF46785">
    <property type="entry name" value="Winged helix' DNA-binding domain"/>
    <property type="match status" value="1"/>
</dbReference>
<comment type="caution">
    <text evidence="6">The sequence shown here is derived from an EMBL/GenBank/DDBJ whole genome shotgun (WGS) entry which is preliminary data.</text>
</comment>
<dbReference type="InterPro" id="IPR000847">
    <property type="entry name" value="LysR_HTH_N"/>
</dbReference>
<dbReference type="FunFam" id="1.10.10.10:FF:000001">
    <property type="entry name" value="LysR family transcriptional regulator"/>
    <property type="match status" value="1"/>
</dbReference>
<dbReference type="InterPro" id="IPR005119">
    <property type="entry name" value="LysR_subst-bd"/>
</dbReference>